<gene>
    <name evidence="2" type="ORF">E2C01_039828</name>
</gene>
<sequence>MAAGRHHHYHHESFPSVTPPQHIPATPFGSLHVPLAALLTLTPALHSPPSPPPQSSPPRVTAFMVAPESDKQQLLMSRIPI</sequence>
<dbReference type="Proteomes" id="UP000324222">
    <property type="component" value="Unassembled WGS sequence"/>
</dbReference>
<comment type="caution">
    <text evidence="2">The sequence shown here is derived from an EMBL/GenBank/DDBJ whole genome shotgun (WGS) entry which is preliminary data.</text>
</comment>
<keyword evidence="3" id="KW-1185">Reference proteome</keyword>
<proteinExistence type="predicted"/>
<reference evidence="2 3" key="1">
    <citation type="submission" date="2019-05" db="EMBL/GenBank/DDBJ databases">
        <title>Another draft genome of Portunus trituberculatus and its Hox gene families provides insights of decapod evolution.</title>
        <authorList>
            <person name="Jeong J.-H."/>
            <person name="Song I."/>
            <person name="Kim S."/>
            <person name="Choi T."/>
            <person name="Kim D."/>
            <person name="Ryu S."/>
            <person name="Kim W."/>
        </authorList>
    </citation>
    <scope>NUCLEOTIDE SEQUENCE [LARGE SCALE GENOMIC DNA]</scope>
    <source>
        <tissue evidence="2">Muscle</tissue>
    </source>
</reference>
<evidence type="ECO:0000256" key="1">
    <source>
        <dbReference type="SAM" id="MobiDB-lite"/>
    </source>
</evidence>
<accession>A0A5B7FLQ6</accession>
<evidence type="ECO:0000313" key="2">
    <source>
        <dbReference type="EMBL" id="MPC46119.1"/>
    </source>
</evidence>
<feature type="compositionally biased region" description="Basic residues" evidence="1">
    <location>
        <begin position="1"/>
        <end position="10"/>
    </location>
</feature>
<protein>
    <submittedName>
        <fullName evidence="2">Uncharacterized protein</fullName>
    </submittedName>
</protein>
<dbReference type="EMBL" id="VSRR010007055">
    <property type="protein sequence ID" value="MPC46119.1"/>
    <property type="molecule type" value="Genomic_DNA"/>
</dbReference>
<dbReference type="AlphaFoldDB" id="A0A5B7FLQ6"/>
<feature type="region of interest" description="Disordered" evidence="1">
    <location>
        <begin position="1"/>
        <end position="26"/>
    </location>
</feature>
<evidence type="ECO:0000313" key="3">
    <source>
        <dbReference type="Proteomes" id="UP000324222"/>
    </source>
</evidence>
<name>A0A5B7FLQ6_PORTR</name>
<organism evidence="2 3">
    <name type="scientific">Portunus trituberculatus</name>
    <name type="common">Swimming crab</name>
    <name type="synonym">Neptunus trituberculatus</name>
    <dbReference type="NCBI Taxonomy" id="210409"/>
    <lineage>
        <taxon>Eukaryota</taxon>
        <taxon>Metazoa</taxon>
        <taxon>Ecdysozoa</taxon>
        <taxon>Arthropoda</taxon>
        <taxon>Crustacea</taxon>
        <taxon>Multicrustacea</taxon>
        <taxon>Malacostraca</taxon>
        <taxon>Eumalacostraca</taxon>
        <taxon>Eucarida</taxon>
        <taxon>Decapoda</taxon>
        <taxon>Pleocyemata</taxon>
        <taxon>Brachyura</taxon>
        <taxon>Eubrachyura</taxon>
        <taxon>Portunoidea</taxon>
        <taxon>Portunidae</taxon>
        <taxon>Portuninae</taxon>
        <taxon>Portunus</taxon>
    </lineage>
</organism>